<evidence type="ECO:0008006" key="3">
    <source>
        <dbReference type="Google" id="ProtNLM"/>
    </source>
</evidence>
<protein>
    <recommendedName>
        <fullName evidence="3">STAS/SEC14 domain-containing protein</fullName>
    </recommendedName>
</protein>
<evidence type="ECO:0000313" key="1">
    <source>
        <dbReference type="EMBL" id="QPC82571.1"/>
    </source>
</evidence>
<dbReference type="EMBL" id="CP062983">
    <property type="protein sequence ID" value="QPC82571.1"/>
    <property type="molecule type" value="Genomic_DNA"/>
</dbReference>
<dbReference type="KEGG" id="pmet:G4Y79_23260"/>
<accession>A0A7S8E8Y6</accession>
<sequence length="135" mass="15610">MVNWTEVTPRFSYAWLHNHKISAMKLNGADRLSVDAWLNYSIETRTMWDNEAPLLILSDHRNSDLITTPYFRQLIPRLMAVRPDLQTYVAFILDQSMGAQNLAATLRVSPSGEQTVMRIFHEDDEAIEWLLSQTS</sequence>
<evidence type="ECO:0000313" key="2">
    <source>
        <dbReference type="Proteomes" id="UP000594468"/>
    </source>
</evidence>
<reference evidence="1 2" key="1">
    <citation type="submission" date="2020-02" db="EMBL/GenBank/DDBJ databases">
        <authorList>
            <person name="Zheng R.K."/>
            <person name="Sun C.M."/>
        </authorList>
    </citation>
    <scope>NUCLEOTIDE SEQUENCE [LARGE SCALE GENOMIC DNA]</scope>
    <source>
        <strain evidence="2">rifampicinis</strain>
    </source>
</reference>
<gene>
    <name evidence="1" type="ORF">G4Y79_23260</name>
</gene>
<dbReference type="Proteomes" id="UP000594468">
    <property type="component" value="Chromosome"/>
</dbReference>
<name>A0A7S8E8Y6_9CHLR</name>
<dbReference type="RefSeq" id="WP_195170640.1">
    <property type="nucleotide sequence ID" value="NZ_CP062983.1"/>
</dbReference>
<organism evidence="1 2">
    <name type="scientific">Phototrophicus methaneseepsis</name>
    <dbReference type="NCBI Taxonomy" id="2710758"/>
    <lineage>
        <taxon>Bacteria</taxon>
        <taxon>Bacillati</taxon>
        <taxon>Chloroflexota</taxon>
        <taxon>Candidatus Thermofontia</taxon>
        <taxon>Phototrophicales</taxon>
        <taxon>Phototrophicaceae</taxon>
        <taxon>Phototrophicus</taxon>
    </lineage>
</organism>
<proteinExistence type="predicted"/>
<keyword evidence="2" id="KW-1185">Reference proteome</keyword>
<dbReference type="AlphaFoldDB" id="A0A7S8E8Y6"/>